<dbReference type="PRINTS" id="PR00039">
    <property type="entry name" value="HTHLYSR"/>
</dbReference>
<keyword evidence="4" id="KW-0804">Transcription</keyword>
<dbReference type="SUPFAM" id="SSF46785">
    <property type="entry name" value="Winged helix' DNA-binding domain"/>
    <property type="match status" value="1"/>
</dbReference>
<dbReference type="GO" id="GO:0043565">
    <property type="term" value="F:sequence-specific DNA binding"/>
    <property type="evidence" value="ECO:0007669"/>
    <property type="project" value="TreeGrafter"/>
</dbReference>
<dbReference type="InterPro" id="IPR036388">
    <property type="entry name" value="WH-like_DNA-bd_sf"/>
</dbReference>
<dbReference type="InterPro" id="IPR036390">
    <property type="entry name" value="WH_DNA-bd_sf"/>
</dbReference>
<keyword evidence="7" id="KW-1185">Reference proteome</keyword>
<evidence type="ECO:0000313" key="7">
    <source>
        <dbReference type="Proteomes" id="UP000218968"/>
    </source>
</evidence>
<dbReference type="Pfam" id="PF03466">
    <property type="entry name" value="LysR_substrate"/>
    <property type="match status" value="1"/>
</dbReference>
<dbReference type="FunFam" id="1.10.10.10:FF:000001">
    <property type="entry name" value="LysR family transcriptional regulator"/>
    <property type="match status" value="1"/>
</dbReference>
<dbReference type="InterPro" id="IPR005119">
    <property type="entry name" value="LysR_subst-bd"/>
</dbReference>
<dbReference type="PANTHER" id="PTHR30537">
    <property type="entry name" value="HTH-TYPE TRANSCRIPTIONAL REGULATOR"/>
    <property type="match status" value="1"/>
</dbReference>
<dbReference type="GO" id="GO:0003700">
    <property type="term" value="F:DNA-binding transcription factor activity"/>
    <property type="evidence" value="ECO:0007669"/>
    <property type="project" value="InterPro"/>
</dbReference>
<comment type="similarity">
    <text evidence="1">Belongs to the LysR transcriptional regulatory family.</text>
</comment>
<evidence type="ECO:0000313" key="6">
    <source>
        <dbReference type="EMBL" id="ATD66690.1"/>
    </source>
</evidence>
<dbReference type="EMBL" id="CP023406">
    <property type="protein sequence ID" value="ATD66690.1"/>
    <property type="molecule type" value="Genomic_DNA"/>
</dbReference>
<dbReference type="InterPro" id="IPR058163">
    <property type="entry name" value="LysR-type_TF_proteobact-type"/>
</dbReference>
<gene>
    <name evidence="6" type="ORF">CNR27_03875</name>
</gene>
<dbReference type="KEGG" id="lum:CNR27_03875"/>
<accession>A0A290XC41</accession>
<evidence type="ECO:0000256" key="1">
    <source>
        <dbReference type="ARBA" id="ARBA00009437"/>
    </source>
</evidence>
<dbReference type="GO" id="GO:0006351">
    <property type="term" value="P:DNA-templated transcription"/>
    <property type="evidence" value="ECO:0007669"/>
    <property type="project" value="TreeGrafter"/>
</dbReference>
<dbReference type="CDD" id="cd08474">
    <property type="entry name" value="PBP2_CrgA_like_5"/>
    <property type="match status" value="1"/>
</dbReference>
<evidence type="ECO:0000259" key="5">
    <source>
        <dbReference type="PROSITE" id="PS50931"/>
    </source>
</evidence>
<keyword evidence="2" id="KW-0805">Transcription regulation</keyword>
<dbReference type="InterPro" id="IPR000847">
    <property type="entry name" value="LysR_HTH_N"/>
</dbReference>
<feature type="domain" description="HTH lysR-type" evidence="5">
    <location>
        <begin position="6"/>
        <end position="61"/>
    </location>
</feature>
<dbReference type="SUPFAM" id="SSF53850">
    <property type="entry name" value="Periplasmic binding protein-like II"/>
    <property type="match status" value="1"/>
</dbReference>
<dbReference type="Proteomes" id="UP000218968">
    <property type="component" value="Chromosome"/>
</dbReference>
<dbReference type="PROSITE" id="PS50931">
    <property type="entry name" value="HTH_LYSR"/>
    <property type="match status" value="1"/>
</dbReference>
<dbReference type="AlphaFoldDB" id="A0A290XC41"/>
<keyword evidence="3" id="KW-0238">DNA-binding</keyword>
<protein>
    <submittedName>
        <fullName evidence="6">LysR family transcriptional regulator</fullName>
    </submittedName>
</protein>
<dbReference type="Gene3D" id="3.40.190.290">
    <property type="match status" value="1"/>
</dbReference>
<dbReference type="RefSeq" id="WP_096297017.1">
    <property type="nucleotide sequence ID" value="NZ_CP023406.1"/>
</dbReference>
<sequence>MQRSQLNDLFAFAAVARERSFTRAAAALGISPSALSHAMRGLEARLGVRLLARTTRSVAPTEAGQRLLQSLTPALAGIEDGLTALDAWRDQPLGALRITTFSYVAQRVLAPRLPAFLLAHPGIQLEVVVENGLTDIVASGFDAGIRFGDTVEQDMIAVRVGPDLRTVVVGTPEYFARHPPPQTPDDLKDHACIGYRLRTSGGLLPWEFTHKSQEIRVRTRGPLVVDDVEVALAAVRGGAVLGYQMEQDVADDIAAGRLVQVLDAWCMPFAGCHLYHPSRRQTPPALRALIDALRYEG</sequence>
<reference evidence="7" key="1">
    <citation type="submission" date="2017-09" db="EMBL/GenBank/DDBJ databases">
        <title>Luteimonas liuhanmingii sp.nov., isolated from the intestinal contents of Tibetan Plateau Pika in Yushu, Qinghai Province, China.</title>
        <authorList>
            <person name="Gui Z."/>
        </authorList>
    </citation>
    <scope>NUCLEOTIDE SEQUENCE [LARGE SCALE GENOMIC DNA]</scope>
    <source>
        <strain evidence="7">100111</strain>
    </source>
</reference>
<evidence type="ECO:0000256" key="2">
    <source>
        <dbReference type="ARBA" id="ARBA00023015"/>
    </source>
</evidence>
<evidence type="ECO:0000256" key="3">
    <source>
        <dbReference type="ARBA" id="ARBA00023125"/>
    </source>
</evidence>
<organism evidence="6 7">
    <name type="scientific">Luteimonas chenhongjianii</name>
    <dbReference type="NCBI Taxonomy" id="2006110"/>
    <lineage>
        <taxon>Bacteria</taxon>
        <taxon>Pseudomonadati</taxon>
        <taxon>Pseudomonadota</taxon>
        <taxon>Gammaproteobacteria</taxon>
        <taxon>Lysobacterales</taxon>
        <taxon>Lysobacteraceae</taxon>
        <taxon>Luteimonas</taxon>
    </lineage>
</organism>
<dbReference type="OrthoDB" id="9810065at2"/>
<dbReference type="Gene3D" id="1.10.10.10">
    <property type="entry name" value="Winged helix-like DNA-binding domain superfamily/Winged helix DNA-binding domain"/>
    <property type="match status" value="1"/>
</dbReference>
<dbReference type="PANTHER" id="PTHR30537:SF1">
    <property type="entry name" value="HTH-TYPE TRANSCRIPTIONAL REGULATOR PGRR"/>
    <property type="match status" value="1"/>
</dbReference>
<name>A0A290XC41_9GAMM</name>
<dbReference type="Pfam" id="PF00126">
    <property type="entry name" value="HTH_1"/>
    <property type="match status" value="1"/>
</dbReference>
<evidence type="ECO:0000256" key="4">
    <source>
        <dbReference type="ARBA" id="ARBA00023163"/>
    </source>
</evidence>
<proteinExistence type="inferred from homology"/>